<dbReference type="PANTHER" id="PTHR37610">
    <property type="entry name" value="CCHC-TYPE DOMAIN-CONTAINING PROTEIN"/>
    <property type="match status" value="1"/>
</dbReference>
<evidence type="ECO:0000313" key="6">
    <source>
        <dbReference type="Proteomes" id="UP001408789"/>
    </source>
</evidence>
<dbReference type="CDD" id="cd09272">
    <property type="entry name" value="RNase_HI_RT_Ty1"/>
    <property type="match status" value="1"/>
</dbReference>
<dbReference type="InterPro" id="IPR043502">
    <property type="entry name" value="DNA/RNA_pol_sf"/>
</dbReference>
<dbReference type="Pfam" id="PF07727">
    <property type="entry name" value="RVT_2"/>
    <property type="match status" value="1"/>
</dbReference>
<feature type="domain" description="Reverse transcriptase Ty1/copia-type" evidence="2">
    <location>
        <begin position="426"/>
        <end position="555"/>
    </location>
</feature>
<evidence type="ECO:0000256" key="1">
    <source>
        <dbReference type="SAM" id="Phobius"/>
    </source>
</evidence>
<dbReference type="InterPro" id="IPR029472">
    <property type="entry name" value="Copia-like_N"/>
</dbReference>
<evidence type="ECO:0000259" key="3">
    <source>
        <dbReference type="Pfam" id="PF14244"/>
    </source>
</evidence>
<feature type="transmembrane region" description="Helical" evidence="1">
    <location>
        <begin position="365"/>
        <end position="385"/>
    </location>
</feature>
<dbReference type="Pfam" id="PF14244">
    <property type="entry name" value="Retrotran_gag_3"/>
    <property type="match status" value="1"/>
</dbReference>
<dbReference type="Proteomes" id="UP001408789">
    <property type="component" value="Unassembled WGS sequence"/>
</dbReference>
<evidence type="ECO:0000259" key="4">
    <source>
        <dbReference type="Pfam" id="PF25597"/>
    </source>
</evidence>
<feature type="transmembrane region" description="Helical" evidence="1">
    <location>
        <begin position="392"/>
        <end position="415"/>
    </location>
</feature>
<dbReference type="InterPro" id="IPR057670">
    <property type="entry name" value="SH3_retrovirus"/>
</dbReference>
<feature type="domain" description="Retroviral polymerase SH3-like" evidence="4">
    <location>
        <begin position="219"/>
        <end position="270"/>
    </location>
</feature>
<comment type="caution">
    <text evidence="5">The sequence shown here is derived from an EMBL/GenBank/DDBJ whole genome shotgun (WGS) entry which is preliminary data.</text>
</comment>
<reference evidence="5 6" key="1">
    <citation type="submission" date="2024-04" db="EMBL/GenBank/DDBJ databases">
        <title>The reference genome of an endangered Asteraceae, Deinandra increscens subsp. villosa, native to the Central Coast of California.</title>
        <authorList>
            <person name="Guilliams M."/>
            <person name="Hasenstab-Lehman K."/>
            <person name="Meyer R."/>
            <person name="Mcevoy S."/>
        </authorList>
    </citation>
    <scope>NUCLEOTIDE SEQUENCE [LARGE SCALE GENOMIC DNA]</scope>
    <source>
        <tissue evidence="5">Leaf</tissue>
    </source>
</reference>
<keyword evidence="1" id="KW-0812">Transmembrane</keyword>
<name>A0AAP0DRG9_9ASTR</name>
<gene>
    <name evidence="5" type="ORF">SSX86_001357</name>
</gene>
<evidence type="ECO:0000313" key="5">
    <source>
        <dbReference type="EMBL" id="KAK9079684.1"/>
    </source>
</evidence>
<evidence type="ECO:0000259" key="2">
    <source>
        <dbReference type="Pfam" id="PF07727"/>
    </source>
</evidence>
<protein>
    <submittedName>
        <fullName evidence="5">Uncharacterized protein</fullName>
    </submittedName>
</protein>
<feature type="domain" description="Retrotransposon Copia-like N-terminal" evidence="3">
    <location>
        <begin position="19"/>
        <end position="62"/>
    </location>
</feature>
<sequence>MSDSSANNTIDSSNLLYLHPSDHLGLILVSKQFDGPSYGSWKRMMSIALSAKSKTGFVDGTITSTTDTSALWKRCNDMVLSWILNTLSKEISKSVLYVENASQLWKELAYQFGISNGAQLYQLQHNLCNTSQGSSSITAYFTKLKSLWDELASLSTPSLLPSISKAYSLLTQDEKQKEIHPANHMFHESSSSMHVNTKISNNSKKPFCTHCMKVGHLASRDKFQPRAIPCLFLGYPKGKKGYKLLNLHTHQTFVSRDVVLFEHLFPSIPNHSSSVLFPSISVSPAFFDHVSNLAFPSTSIPSSSSPSSNSFPVSDSISMPDLPSMHSSEHVRRSTRQTSTPAYLKDYYCSSAESCPHTLFLLPRLIMYIPLLFQFPLVLCMLIFLKFKNLILIRLLLNLLSGRLLGSWSLMLYIIQIHGQLLLCLMLDVNNVFLHEDHDEDIYMSPPPGMILEDSNQVLKLQKSLYGLKQASRQWYAKLSDALKSRGYLRSLNDHSLFSKSMGSSVVHLVVYVDDILLTSNNFEEISALKAFLNDNFKIKDLGHLNYCLGIEVVSVPNVPNSVYAVSTCSSLGGCIADSCFCQRRSIIGFVVLFGGNPISWKSKKQPTVSLSSTEAEYRSMRKVTTELTWLTRVLNEFSIPSMSFVNLICDSKAAIHIARNPVYHERTKHIDLDCQFVREKRQAGLIQLTHVSTNDQPGDLFTKSLNPPKFQDFVSKLGLSHPPT</sequence>
<dbReference type="Pfam" id="PF25597">
    <property type="entry name" value="SH3_retrovirus"/>
    <property type="match status" value="1"/>
</dbReference>
<proteinExistence type="predicted"/>
<keyword evidence="6" id="KW-1185">Reference proteome</keyword>
<organism evidence="5 6">
    <name type="scientific">Deinandra increscens subsp. villosa</name>
    <dbReference type="NCBI Taxonomy" id="3103831"/>
    <lineage>
        <taxon>Eukaryota</taxon>
        <taxon>Viridiplantae</taxon>
        <taxon>Streptophyta</taxon>
        <taxon>Embryophyta</taxon>
        <taxon>Tracheophyta</taxon>
        <taxon>Spermatophyta</taxon>
        <taxon>Magnoliopsida</taxon>
        <taxon>eudicotyledons</taxon>
        <taxon>Gunneridae</taxon>
        <taxon>Pentapetalae</taxon>
        <taxon>asterids</taxon>
        <taxon>campanulids</taxon>
        <taxon>Asterales</taxon>
        <taxon>Asteraceae</taxon>
        <taxon>Asteroideae</taxon>
        <taxon>Heliantheae alliance</taxon>
        <taxon>Madieae</taxon>
        <taxon>Madiinae</taxon>
        <taxon>Deinandra</taxon>
    </lineage>
</organism>
<keyword evidence="1" id="KW-1133">Transmembrane helix</keyword>
<accession>A0AAP0DRG9</accession>
<dbReference type="PANTHER" id="PTHR37610:SF6">
    <property type="entry name" value="GAG-POLYPEPTIDE OF LTR COPIA-TYPE-RELATED"/>
    <property type="match status" value="1"/>
</dbReference>
<dbReference type="SUPFAM" id="SSF56672">
    <property type="entry name" value="DNA/RNA polymerases"/>
    <property type="match status" value="1"/>
</dbReference>
<dbReference type="EMBL" id="JBCNJP010000003">
    <property type="protein sequence ID" value="KAK9079684.1"/>
    <property type="molecule type" value="Genomic_DNA"/>
</dbReference>
<dbReference type="AlphaFoldDB" id="A0AAP0DRG9"/>
<dbReference type="InterPro" id="IPR013103">
    <property type="entry name" value="RVT_2"/>
</dbReference>
<keyword evidence="1" id="KW-0472">Membrane</keyword>